<reference evidence="6" key="1">
    <citation type="submission" date="2020-06" db="EMBL/GenBank/DDBJ databases">
        <title>A chromosome-scale genome assembly of Talaromyces rugulosus W13939.</title>
        <authorList>
            <person name="Wang B."/>
            <person name="Guo L."/>
            <person name="Ye K."/>
            <person name="Wang L."/>
        </authorList>
    </citation>
    <scope>NUCLEOTIDE SEQUENCE [LARGE SCALE GENOMIC DNA]</scope>
    <source>
        <strain evidence="6">W13939</strain>
    </source>
</reference>
<dbReference type="SUPFAM" id="SSF53474">
    <property type="entry name" value="alpha/beta-Hydrolases"/>
    <property type="match status" value="1"/>
</dbReference>
<evidence type="ECO:0000313" key="6">
    <source>
        <dbReference type="Proteomes" id="UP000509510"/>
    </source>
</evidence>
<name>A0A7H8QMA2_TALRU</name>
<sequence>MPSLLKVSLLYLHFAFAGFSQAQQFSNPFPPGQATSDPLVVDLGYATYQGVSTELNHFGNHKVRIPYAEAPVGPLRWQLPVPPNSTSNGTILDASLWSYICPQSSNGVRGMPPFSANGGENEDCLTLNVWATPNATDLPVFVWIHGGGYDSGSSHYDIPFLINSSKDKFIGVSIQYRLGAFGFLSSDDVHQFGTPNAGLYDQYLALQWVQNYIGLFGGNASQVTLAGESAGGGAVMLQSMAYGGQINDTLFSRVMIASPYLPQQYNYSDFAPSQSYYAFAEAAGCFNGPTSETESVFKCLVEQDTITLQNASYTVTINAEFGKAAFLPVTDGVLVETRPSAQLPTGLLNGKQALIGNNADEGEMFVPQTITTEQDFIDYVEGIFPLFDDSDVQQVLTQYPISTTQEANQIRFATSGIDNTTTAVTEGPFATGQQQRANNLYAEITFTCPAQWLAEGFSINGHQSFKYQYSIISALHGNDLFAYFNYLGSLPNNMAQTYRDSVVSFINSFIVTGNPNIQTIYNSTVPTETADVLASWPTYSLDNPIQVNLNQTGGVLTTGTDPRDPFGYPINLYVDPGLQPNFSLVNAYTWEGGRGNRCDFWKSMGAKVPG</sequence>
<evidence type="ECO:0000256" key="1">
    <source>
        <dbReference type="ARBA" id="ARBA00005964"/>
    </source>
</evidence>
<dbReference type="Proteomes" id="UP000509510">
    <property type="component" value="Chromosome I"/>
</dbReference>
<dbReference type="EC" id="3.1.1.-" evidence="3"/>
<dbReference type="Pfam" id="PF00135">
    <property type="entry name" value="COesterase"/>
    <property type="match status" value="1"/>
</dbReference>
<protein>
    <recommendedName>
        <fullName evidence="3">Carboxylic ester hydrolase</fullName>
        <ecNumber evidence="3">3.1.1.-</ecNumber>
    </recommendedName>
</protein>
<evidence type="ECO:0000256" key="2">
    <source>
        <dbReference type="ARBA" id="ARBA00022801"/>
    </source>
</evidence>
<proteinExistence type="inferred from homology"/>
<keyword evidence="3" id="KW-0732">Signal</keyword>
<dbReference type="PANTHER" id="PTHR11559">
    <property type="entry name" value="CARBOXYLESTERASE"/>
    <property type="match status" value="1"/>
</dbReference>
<accession>A0A7H8QMA2</accession>
<dbReference type="GeneID" id="55989259"/>
<feature type="domain" description="Carboxylesterase type B" evidence="4">
    <location>
        <begin position="65"/>
        <end position="543"/>
    </location>
</feature>
<organism evidence="5 6">
    <name type="scientific">Talaromyces rugulosus</name>
    <name type="common">Penicillium rugulosum</name>
    <dbReference type="NCBI Taxonomy" id="121627"/>
    <lineage>
        <taxon>Eukaryota</taxon>
        <taxon>Fungi</taxon>
        <taxon>Dikarya</taxon>
        <taxon>Ascomycota</taxon>
        <taxon>Pezizomycotina</taxon>
        <taxon>Eurotiomycetes</taxon>
        <taxon>Eurotiomycetidae</taxon>
        <taxon>Eurotiales</taxon>
        <taxon>Trichocomaceae</taxon>
        <taxon>Talaromyces</taxon>
        <taxon>Talaromyces sect. Islandici</taxon>
    </lineage>
</organism>
<keyword evidence="6" id="KW-1185">Reference proteome</keyword>
<dbReference type="InterPro" id="IPR019826">
    <property type="entry name" value="Carboxylesterase_B_AS"/>
</dbReference>
<dbReference type="RefSeq" id="XP_035340840.1">
    <property type="nucleotide sequence ID" value="XM_035484947.1"/>
</dbReference>
<dbReference type="OrthoDB" id="408631at2759"/>
<keyword evidence="2 3" id="KW-0378">Hydrolase</keyword>
<dbReference type="InterPro" id="IPR002018">
    <property type="entry name" value="CarbesteraseB"/>
</dbReference>
<dbReference type="GO" id="GO:0016787">
    <property type="term" value="F:hydrolase activity"/>
    <property type="evidence" value="ECO:0007669"/>
    <property type="project" value="UniProtKB-KW"/>
</dbReference>
<dbReference type="InterPro" id="IPR050309">
    <property type="entry name" value="Type-B_Carboxylest/Lipase"/>
</dbReference>
<dbReference type="EMBL" id="CP055898">
    <property type="protein sequence ID" value="QKX54661.1"/>
    <property type="molecule type" value="Genomic_DNA"/>
</dbReference>
<evidence type="ECO:0000259" key="4">
    <source>
        <dbReference type="Pfam" id="PF00135"/>
    </source>
</evidence>
<dbReference type="Gene3D" id="3.40.50.1820">
    <property type="entry name" value="alpha/beta hydrolase"/>
    <property type="match status" value="1"/>
</dbReference>
<evidence type="ECO:0000313" key="5">
    <source>
        <dbReference type="EMBL" id="QKX54661.1"/>
    </source>
</evidence>
<gene>
    <name evidence="5" type="ORF">TRUGW13939_01749</name>
</gene>
<evidence type="ECO:0000256" key="3">
    <source>
        <dbReference type="RuleBase" id="RU361235"/>
    </source>
</evidence>
<dbReference type="KEGG" id="trg:TRUGW13939_01749"/>
<comment type="similarity">
    <text evidence="1 3">Belongs to the type-B carboxylesterase/lipase family.</text>
</comment>
<feature type="signal peptide" evidence="3">
    <location>
        <begin position="1"/>
        <end position="22"/>
    </location>
</feature>
<dbReference type="PROSITE" id="PS00122">
    <property type="entry name" value="CARBOXYLESTERASE_B_1"/>
    <property type="match status" value="1"/>
</dbReference>
<dbReference type="AlphaFoldDB" id="A0A7H8QMA2"/>
<feature type="chain" id="PRO_5029033653" description="Carboxylic ester hydrolase" evidence="3">
    <location>
        <begin position="23"/>
        <end position="610"/>
    </location>
</feature>
<dbReference type="InterPro" id="IPR029058">
    <property type="entry name" value="AB_hydrolase_fold"/>
</dbReference>